<dbReference type="CDD" id="cd07323">
    <property type="entry name" value="LAM"/>
    <property type="match status" value="1"/>
</dbReference>
<feature type="compositionally biased region" description="Low complexity" evidence="3">
    <location>
        <begin position="118"/>
        <end position="140"/>
    </location>
</feature>
<keyword evidence="1 2" id="KW-0694">RNA-binding</keyword>
<evidence type="ECO:0000313" key="6">
    <source>
        <dbReference type="Proteomes" id="UP001054252"/>
    </source>
</evidence>
<protein>
    <recommendedName>
        <fullName evidence="4">HTH La-type RNA-binding domain-containing protein</fullName>
    </recommendedName>
</protein>
<comment type="caution">
    <text evidence="5">The sequence shown here is derived from an EMBL/GenBank/DDBJ whole genome shotgun (WGS) entry which is preliminary data.</text>
</comment>
<dbReference type="Pfam" id="PF05383">
    <property type="entry name" value="La"/>
    <property type="match status" value="1"/>
</dbReference>
<sequence>MAANTNNANSNSSTGTVVGNQAKPISSARTQIVLRESELIAAGSSLPSPSSPSTAVIAQPVQAVEGEGVENGSGTNGNAGKKPVWSRPSNGAAGVGSVMGGQWPALSESARVSSKPPSDSLKILSDGSSSPSSSSSSVVSQGTGNASFSSQKLASNNANSNSTLNHTMPVRLRSMKRGGASSNGSLSQPPPPPSPGSAVEAPLNSPSRDHAQRTGFISQSHSGNDHPQHRNSNRNRNGGPHPRGDGSHTQNYGRRRNQDHVNQDWNNHRNFHGRDAHLQPQRGVPRFRHGPPPPPALPTTPQYMAHPPSQPFGTPIGFPEFSSSIYYVPIQAHPDSLRGVPFIAPVPSFFLHPPDLQLHAKIVSQIDYYFSNENLIKDTFLRQNMDVHGWVSIKLIAGFKKVLHLTEDIQLILAAVQCSKVVEVQGDKLRRRNDWQKWIMPPSAVQFTNISSPRSGGNSSPDMLTASIQNISLDQNATNQGGSMNQENVHAESLAGRSSSGDLNNLLPSSSEGMADNA</sequence>
<feature type="compositionally biased region" description="Polar residues" evidence="3">
    <location>
        <begin position="476"/>
        <end position="488"/>
    </location>
</feature>
<feature type="compositionally biased region" description="Low complexity" evidence="3">
    <location>
        <begin position="1"/>
        <end position="16"/>
    </location>
</feature>
<proteinExistence type="predicted"/>
<feature type="compositionally biased region" description="Polar residues" evidence="3">
    <location>
        <begin position="496"/>
        <end position="512"/>
    </location>
</feature>
<dbReference type="PANTHER" id="PTHR22792">
    <property type="entry name" value="LUPUS LA PROTEIN-RELATED"/>
    <property type="match status" value="1"/>
</dbReference>
<dbReference type="SUPFAM" id="SSF46785">
    <property type="entry name" value="Winged helix' DNA-binding domain"/>
    <property type="match status" value="1"/>
</dbReference>
<feature type="region of interest" description="Disordered" evidence="3">
    <location>
        <begin position="1"/>
        <end position="25"/>
    </location>
</feature>
<dbReference type="InterPro" id="IPR036390">
    <property type="entry name" value="WH_DNA-bd_sf"/>
</dbReference>
<dbReference type="FunFam" id="1.10.10.10:FF:000131">
    <property type="entry name" value="la-related protein 1B isoform X2"/>
    <property type="match status" value="1"/>
</dbReference>
<accession>A0AAV5M3N4</accession>
<keyword evidence="6" id="KW-1185">Reference proteome</keyword>
<dbReference type="InterPro" id="IPR045180">
    <property type="entry name" value="La_dom_prot"/>
</dbReference>
<dbReference type="GO" id="GO:0005737">
    <property type="term" value="C:cytoplasm"/>
    <property type="evidence" value="ECO:0007669"/>
    <property type="project" value="UniProtKB-ARBA"/>
</dbReference>
<evidence type="ECO:0000256" key="1">
    <source>
        <dbReference type="ARBA" id="ARBA00022884"/>
    </source>
</evidence>
<gene>
    <name evidence="5" type="ORF">SLEP1_g51332</name>
</gene>
<feature type="domain" description="HTH La-type RNA-binding" evidence="4">
    <location>
        <begin position="352"/>
        <end position="441"/>
    </location>
</feature>
<feature type="compositionally biased region" description="Low complexity" evidence="3">
    <location>
        <begin position="149"/>
        <end position="165"/>
    </location>
</feature>
<dbReference type="Proteomes" id="UP001054252">
    <property type="component" value="Unassembled WGS sequence"/>
</dbReference>
<dbReference type="GO" id="GO:0003723">
    <property type="term" value="F:RNA binding"/>
    <property type="evidence" value="ECO:0007669"/>
    <property type="project" value="UniProtKB-UniRule"/>
</dbReference>
<dbReference type="InterPro" id="IPR036388">
    <property type="entry name" value="WH-like_DNA-bd_sf"/>
</dbReference>
<dbReference type="PANTHER" id="PTHR22792:SF132">
    <property type="entry name" value="LA-RELATED PROTEIN 1"/>
    <property type="match status" value="1"/>
</dbReference>
<dbReference type="AlphaFoldDB" id="A0AAV5M3N4"/>
<dbReference type="PROSITE" id="PS50961">
    <property type="entry name" value="HTH_LA"/>
    <property type="match status" value="1"/>
</dbReference>
<organism evidence="5 6">
    <name type="scientific">Rubroshorea leprosula</name>
    <dbReference type="NCBI Taxonomy" id="152421"/>
    <lineage>
        <taxon>Eukaryota</taxon>
        <taxon>Viridiplantae</taxon>
        <taxon>Streptophyta</taxon>
        <taxon>Embryophyta</taxon>
        <taxon>Tracheophyta</taxon>
        <taxon>Spermatophyta</taxon>
        <taxon>Magnoliopsida</taxon>
        <taxon>eudicotyledons</taxon>
        <taxon>Gunneridae</taxon>
        <taxon>Pentapetalae</taxon>
        <taxon>rosids</taxon>
        <taxon>malvids</taxon>
        <taxon>Malvales</taxon>
        <taxon>Dipterocarpaceae</taxon>
        <taxon>Rubroshorea</taxon>
    </lineage>
</organism>
<dbReference type="SMART" id="SM00715">
    <property type="entry name" value="LA"/>
    <property type="match status" value="1"/>
</dbReference>
<evidence type="ECO:0000256" key="2">
    <source>
        <dbReference type="PROSITE-ProRule" id="PRU00332"/>
    </source>
</evidence>
<reference evidence="5 6" key="1">
    <citation type="journal article" date="2021" name="Commun. Biol.">
        <title>The genome of Shorea leprosula (Dipterocarpaceae) highlights the ecological relevance of drought in aseasonal tropical rainforests.</title>
        <authorList>
            <person name="Ng K.K.S."/>
            <person name="Kobayashi M.J."/>
            <person name="Fawcett J.A."/>
            <person name="Hatakeyama M."/>
            <person name="Paape T."/>
            <person name="Ng C.H."/>
            <person name="Ang C.C."/>
            <person name="Tnah L.H."/>
            <person name="Lee C.T."/>
            <person name="Nishiyama T."/>
            <person name="Sese J."/>
            <person name="O'Brien M.J."/>
            <person name="Copetti D."/>
            <person name="Mohd Noor M.I."/>
            <person name="Ong R.C."/>
            <person name="Putra M."/>
            <person name="Sireger I.Z."/>
            <person name="Indrioko S."/>
            <person name="Kosugi Y."/>
            <person name="Izuno A."/>
            <person name="Isagi Y."/>
            <person name="Lee S.L."/>
            <person name="Shimizu K.K."/>
        </authorList>
    </citation>
    <scope>NUCLEOTIDE SEQUENCE [LARGE SCALE GENOMIC DNA]</scope>
    <source>
        <strain evidence="5">214</strain>
    </source>
</reference>
<feature type="compositionally biased region" description="Low complexity" evidence="3">
    <location>
        <begin position="44"/>
        <end position="53"/>
    </location>
</feature>
<evidence type="ECO:0000259" key="4">
    <source>
        <dbReference type="PROSITE" id="PS50961"/>
    </source>
</evidence>
<name>A0AAV5M3N4_9ROSI</name>
<evidence type="ECO:0000256" key="3">
    <source>
        <dbReference type="SAM" id="MobiDB-lite"/>
    </source>
</evidence>
<dbReference type="InterPro" id="IPR006630">
    <property type="entry name" value="La_HTH"/>
</dbReference>
<feature type="region of interest" description="Disordered" evidence="3">
    <location>
        <begin position="476"/>
        <end position="518"/>
    </location>
</feature>
<dbReference type="Gene3D" id="1.10.10.10">
    <property type="entry name" value="Winged helix-like DNA-binding domain superfamily/Winged helix DNA-binding domain"/>
    <property type="match status" value="1"/>
</dbReference>
<evidence type="ECO:0000313" key="5">
    <source>
        <dbReference type="EMBL" id="GKV44113.1"/>
    </source>
</evidence>
<feature type="region of interest" description="Disordered" evidence="3">
    <location>
        <begin position="43"/>
        <end position="254"/>
    </location>
</feature>
<dbReference type="EMBL" id="BPVZ01000177">
    <property type="protein sequence ID" value="GKV44113.1"/>
    <property type="molecule type" value="Genomic_DNA"/>
</dbReference>